<name>A0A3M6ZVS9_HORWE</name>
<feature type="region of interest" description="Disordered" evidence="9">
    <location>
        <begin position="1"/>
        <end position="39"/>
    </location>
</feature>
<comment type="catalytic activity">
    <reaction evidence="8">
        <text>(9Z)-octadecenoyl-CoA + H2O = S-(9Z-octadecenoyl)-4'-phosphopantetheine + adenosine 3',5'-bisphosphate + 2 H(+)</text>
        <dbReference type="Rhea" id="RHEA:65564"/>
        <dbReference type="ChEBI" id="CHEBI:15377"/>
        <dbReference type="ChEBI" id="CHEBI:15378"/>
        <dbReference type="ChEBI" id="CHEBI:57387"/>
        <dbReference type="ChEBI" id="CHEBI:58343"/>
        <dbReference type="ChEBI" id="CHEBI:156553"/>
    </reaction>
</comment>
<evidence type="ECO:0000256" key="5">
    <source>
        <dbReference type="ARBA" id="ARBA00022989"/>
    </source>
</evidence>
<dbReference type="Proteomes" id="UP000276864">
    <property type="component" value="Unassembled WGS sequence"/>
</dbReference>
<comment type="subcellular location">
    <subcellularLocation>
        <location evidence="1 8">Endoplasmic reticulum membrane</location>
        <topology evidence="1 8">Multi-pass membrane protein</topology>
    </subcellularLocation>
</comment>
<sequence length="373" mass="39664">MTTRRTATRVEIPVPSASSSSTTNSGKNPTMRAAAAATAHHSPTLPTRLESLLLAIYPTTLLLGSLFSQLSASSRRATYLPDSQAYSAADAPSYFAKKGNVFNVYFVKIGWFWISLAWAGFVFTHRGLSKRGGDGTQGGGGGGGEDGGGLWTRRVQALARYAVVTGVWILVTQWCFGPALIDRSFRWTGGKCLALSSSSSSLPPPEAAAQVEAMSDVERALTHAACKAVGGRWAGGHDISGHVFLLILGSAMLWLEILPVVLTNTPSLREARRIRGQEGNITISAAAAGASETPTAASETKEGGPAQNLGFPTKLSLSVAALSWWMLLMTAAFFHTWFEKFTGLVVAFSAIWGVYFLPRGLPGWRRVVGMPAV</sequence>
<evidence type="ECO:0000256" key="1">
    <source>
        <dbReference type="ARBA" id="ARBA00004477"/>
    </source>
</evidence>
<proteinExistence type="inferred from homology"/>
<dbReference type="GO" id="GO:0005789">
    <property type="term" value="C:endoplasmic reticulum membrane"/>
    <property type="evidence" value="ECO:0007669"/>
    <property type="project" value="UniProtKB-SubCell"/>
</dbReference>
<evidence type="ECO:0000256" key="9">
    <source>
        <dbReference type="SAM" id="MobiDB-lite"/>
    </source>
</evidence>
<dbReference type="HAMAP" id="MF_03231">
    <property type="entry name" value="SCS3"/>
    <property type="match status" value="1"/>
</dbReference>
<gene>
    <name evidence="8" type="primary">SCS3</name>
    <name evidence="8" type="synonym">FIT2B</name>
    <name evidence="12" type="ORF">D0866_12891</name>
    <name evidence="11" type="ORF">D0867_10657</name>
</gene>
<feature type="compositionally biased region" description="Low complexity" evidence="9">
    <location>
        <begin position="16"/>
        <end position="25"/>
    </location>
</feature>
<dbReference type="EMBL" id="QWIM01001978">
    <property type="protein sequence ID" value="RMY19323.1"/>
    <property type="molecule type" value="Genomic_DNA"/>
</dbReference>
<dbReference type="GO" id="GO:0140042">
    <property type="term" value="P:lipid droplet formation"/>
    <property type="evidence" value="ECO:0007669"/>
    <property type="project" value="UniProtKB-UniRule"/>
</dbReference>
<keyword evidence="8" id="KW-0594">Phospholipid biosynthesis</keyword>
<comment type="catalytic activity">
    <reaction evidence="8">
        <text>an acyl-CoA + H2O = an acyl-4'-phosphopantetheine + adenosine 3',5'-bisphosphate + 2 H(+)</text>
        <dbReference type="Rhea" id="RHEA:50044"/>
        <dbReference type="ChEBI" id="CHEBI:15377"/>
        <dbReference type="ChEBI" id="CHEBI:15378"/>
        <dbReference type="ChEBI" id="CHEBI:58342"/>
        <dbReference type="ChEBI" id="CHEBI:58343"/>
        <dbReference type="ChEBI" id="CHEBI:132023"/>
    </reaction>
</comment>
<keyword evidence="5 8" id="KW-1133">Transmembrane helix</keyword>
<evidence type="ECO:0000256" key="10">
    <source>
        <dbReference type="SAM" id="Phobius"/>
    </source>
</evidence>
<accession>A0A3M6ZVS9</accession>
<protein>
    <recommendedName>
        <fullName evidence="8">Acyl-coenzyme A diphosphatase SCS3</fullName>
        <ecNumber evidence="8">3.6.1.-</ecNumber>
    </recommendedName>
    <alternativeName>
        <fullName evidence="8">FIT family protein SCS3</fullName>
    </alternativeName>
</protein>
<evidence type="ECO:0000256" key="7">
    <source>
        <dbReference type="ARBA" id="ARBA00023136"/>
    </source>
</evidence>
<comment type="catalytic activity">
    <reaction evidence="8">
        <text>hexadecanoyl-CoA + H2O = S-hexadecanoyl-4'-phosphopantetheine + adenosine 3',5'-bisphosphate + 2 H(+)</text>
        <dbReference type="Rhea" id="RHEA:50032"/>
        <dbReference type="ChEBI" id="CHEBI:15377"/>
        <dbReference type="ChEBI" id="CHEBI:15378"/>
        <dbReference type="ChEBI" id="CHEBI:57379"/>
        <dbReference type="ChEBI" id="CHEBI:58343"/>
        <dbReference type="ChEBI" id="CHEBI:132018"/>
    </reaction>
</comment>
<keyword evidence="8" id="KW-1208">Phospholipid metabolism</keyword>
<evidence type="ECO:0000256" key="2">
    <source>
        <dbReference type="ARBA" id="ARBA00022692"/>
    </source>
</evidence>
<evidence type="ECO:0000313" key="13">
    <source>
        <dbReference type="Proteomes" id="UP000271337"/>
    </source>
</evidence>
<dbReference type="Pfam" id="PF10261">
    <property type="entry name" value="FIT"/>
    <property type="match status" value="1"/>
</dbReference>
<evidence type="ECO:0000256" key="6">
    <source>
        <dbReference type="ARBA" id="ARBA00023098"/>
    </source>
</evidence>
<evidence type="ECO:0000313" key="14">
    <source>
        <dbReference type="Proteomes" id="UP000276864"/>
    </source>
</evidence>
<evidence type="ECO:0000256" key="8">
    <source>
        <dbReference type="HAMAP-Rule" id="MF_03231"/>
    </source>
</evidence>
<feature type="transmembrane region" description="Helical" evidence="10">
    <location>
        <begin position="341"/>
        <end position="357"/>
    </location>
</feature>
<dbReference type="EC" id="3.6.1.-" evidence="8"/>
<keyword evidence="2 8" id="KW-0812">Transmembrane</keyword>
<dbReference type="EMBL" id="QWIL01001417">
    <property type="protein sequence ID" value="RMY03535.1"/>
    <property type="molecule type" value="Genomic_DNA"/>
</dbReference>
<dbReference type="GO" id="GO:0008654">
    <property type="term" value="P:phospholipid biosynthetic process"/>
    <property type="evidence" value="ECO:0007669"/>
    <property type="project" value="UniProtKB-KW"/>
</dbReference>
<evidence type="ECO:0000256" key="3">
    <source>
        <dbReference type="ARBA" id="ARBA00022801"/>
    </source>
</evidence>
<feature type="transmembrane region" description="Helical" evidence="10">
    <location>
        <begin position="102"/>
        <end position="123"/>
    </location>
</feature>
<keyword evidence="7 8" id="KW-0472">Membrane</keyword>
<feature type="active site" evidence="8">
    <location>
        <position position="242"/>
    </location>
</feature>
<feature type="transmembrane region" description="Helical" evidence="10">
    <location>
        <begin position="243"/>
        <end position="263"/>
    </location>
</feature>
<reference evidence="13 14" key="1">
    <citation type="journal article" date="2018" name="BMC Genomics">
        <title>Genomic evidence for intraspecific hybridization in a clonal and extremely halotolerant yeast.</title>
        <authorList>
            <person name="Gostincar C."/>
            <person name="Stajich J.E."/>
            <person name="Zupancic J."/>
            <person name="Zalar P."/>
            <person name="Gunde-Cimerman N."/>
        </authorList>
    </citation>
    <scope>NUCLEOTIDE SEQUENCE [LARGE SCALE GENOMIC DNA]</scope>
    <source>
        <strain evidence="12 14">EXF-6651</strain>
        <strain evidence="11 13">EXF-6669</strain>
    </source>
</reference>
<evidence type="ECO:0000313" key="11">
    <source>
        <dbReference type="EMBL" id="RMY03535.1"/>
    </source>
</evidence>
<feature type="active site" evidence="8">
    <location>
        <position position="335"/>
    </location>
</feature>
<dbReference type="InterPro" id="IPR019388">
    <property type="entry name" value="FIT"/>
</dbReference>
<keyword evidence="6" id="KW-0443">Lipid metabolism</keyword>
<dbReference type="GO" id="GO:0010945">
    <property type="term" value="F:coenzyme A diphosphatase activity"/>
    <property type="evidence" value="ECO:0007669"/>
    <property type="project" value="InterPro"/>
</dbReference>
<feature type="transmembrane region" description="Helical" evidence="10">
    <location>
        <begin position="315"/>
        <end position="335"/>
    </location>
</feature>
<keyword evidence="8" id="KW-0444">Lipid biosynthesis</keyword>
<keyword evidence="4 8" id="KW-0256">Endoplasmic reticulum</keyword>
<dbReference type="OrthoDB" id="5579088at2759"/>
<evidence type="ECO:0000313" key="12">
    <source>
        <dbReference type="EMBL" id="RMY19323.1"/>
    </source>
</evidence>
<organism evidence="12 14">
    <name type="scientific">Hortaea werneckii</name>
    <name type="common">Black yeast</name>
    <name type="synonym">Cladosporium werneckii</name>
    <dbReference type="NCBI Taxonomy" id="91943"/>
    <lineage>
        <taxon>Eukaryota</taxon>
        <taxon>Fungi</taxon>
        <taxon>Dikarya</taxon>
        <taxon>Ascomycota</taxon>
        <taxon>Pezizomycotina</taxon>
        <taxon>Dothideomycetes</taxon>
        <taxon>Dothideomycetidae</taxon>
        <taxon>Mycosphaerellales</taxon>
        <taxon>Teratosphaeriaceae</taxon>
        <taxon>Hortaea</taxon>
    </lineage>
</organism>
<dbReference type="PANTHER" id="PTHR23129:SF0">
    <property type="entry name" value="ACYL-COENZYME A DIPHOSPHATASE FITM2"/>
    <property type="match status" value="1"/>
</dbReference>
<keyword evidence="3 8" id="KW-0378">Hydrolase</keyword>
<dbReference type="Proteomes" id="UP000271337">
    <property type="component" value="Unassembled WGS sequence"/>
</dbReference>
<feature type="transmembrane region" description="Helical" evidence="10">
    <location>
        <begin position="161"/>
        <end position="181"/>
    </location>
</feature>
<comment type="similarity">
    <text evidence="8">Belongs to the FIT family. Fungal FIT2B/SCS3 subfamily.</text>
</comment>
<dbReference type="InterPro" id="IPR046400">
    <property type="entry name" value="SCS3"/>
</dbReference>
<dbReference type="AlphaFoldDB" id="A0A3M6ZVS9"/>
<comment type="catalytic activity">
    <reaction evidence="8">
        <text>(5Z,8Z,11Z,14Z)-eicosatetraenoyl-CoA + H2O = S-(5Z,8Z,11Z,14Z-eicosatetraenoyl)-4'-phosphopantetheine + adenosine 3',5'-bisphosphate + 2 H(+)</text>
        <dbReference type="Rhea" id="RHEA:65568"/>
        <dbReference type="ChEBI" id="CHEBI:15377"/>
        <dbReference type="ChEBI" id="CHEBI:15378"/>
        <dbReference type="ChEBI" id="CHEBI:57368"/>
        <dbReference type="ChEBI" id="CHEBI:58343"/>
        <dbReference type="ChEBI" id="CHEBI:156554"/>
    </reaction>
</comment>
<evidence type="ECO:0000256" key="4">
    <source>
        <dbReference type="ARBA" id="ARBA00022824"/>
    </source>
</evidence>
<comment type="function">
    <text evidence="8">Fatty acyl-coenzyme A (CoA) diphosphatase that hydrolyzes fatty acyl-CoA to yield acyl-4'-phosphopantetheine and adenosine 3',5'-bisphosphate. Preferentially hydrolyzes unsaturated long-chain acyl-CoA substrates in the endoplasmic reticulum (ER) lumen. This catalytic activity is required for maintaining ER structure and for lipid droplets (LDs) biogenesis, which are lipid storage organelles involved in maintaining lipid and energy homeostasis. May directly bind to diacylglycerol (DAGs) and triacylglycerol, which is also important for LD biogenesis. May support directional budding of nacent LDs from the ER into the cytosol by reducing DAG levels at sites of LD formation. May play a role in the regulation of cell morphology and cytoskeletal organization. Involved in phospholipid biosynthesis.</text>
</comment>
<feature type="transmembrane region" description="Helical" evidence="10">
    <location>
        <begin position="52"/>
        <end position="72"/>
    </location>
</feature>
<dbReference type="PANTHER" id="PTHR23129">
    <property type="entry name" value="ACYL-COENZYME A DIPHOSPHATASE FITM2"/>
    <property type="match status" value="1"/>
</dbReference>
<comment type="caution">
    <text evidence="12">The sequence shown here is derived from an EMBL/GenBank/DDBJ whole genome shotgun (WGS) entry which is preliminary data.</text>
</comment>